<dbReference type="HOGENOM" id="CLU_148581_0_0_7"/>
<feature type="transmembrane region" description="Helical" evidence="1">
    <location>
        <begin position="81"/>
        <end position="99"/>
    </location>
</feature>
<dbReference type="OrthoDB" id="5329781at2"/>
<reference evidence="2 3" key="1">
    <citation type="journal article" date="2014" name="Genome Announc.">
        <title>Draft genome sequences of six enterohepatic helicobacter species isolated from humans and one from rhesus macaques.</title>
        <authorList>
            <person name="Shen Z."/>
            <person name="Sheh A."/>
            <person name="Young S.K."/>
            <person name="Abouelliel A."/>
            <person name="Ward D.V."/>
            <person name="Earl A.M."/>
            <person name="Fox J.G."/>
        </authorList>
    </citation>
    <scope>NUCLEOTIDE SEQUENCE [LARGE SCALE GENOMIC DNA]</scope>
    <source>
        <strain evidence="2 3">MIT 99-5501</strain>
    </source>
</reference>
<evidence type="ECO:0000313" key="2">
    <source>
        <dbReference type="EMBL" id="ETD23354.1"/>
    </source>
</evidence>
<dbReference type="RefSeq" id="WP_023927879.1">
    <property type="nucleotide sequence ID" value="NZ_KI669454.1"/>
</dbReference>
<evidence type="ECO:0008006" key="4">
    <source>
        <dbReference type="Google" id="ProtNLM"/>
    </source>
</evidence>
<proteinExistence type="predicted"/>
<organism evidence="2 3">
    <name type="scientific">Helicobacter macacae MIT 99-5501</name>
    <dbReference type="NCBI Taxonomy" id="1357400"/>
    <lineage>
        <taxon>Bacteria</taxon>
        <taxon>Pseudomonadati</taxon>
        <taxon>Campylobacterota</taxon>
        <taxon>Epsilonproteobacteria</taxon>
        <taxon>Campylobacterales</taxon>
        <taxon>Helicobacteraceae</taxon>
        <taxon>Helicobacter</taxon>
    </lineage>
</organism>
<feature type="transmembrane region" description="Helical" evidence="1">
    <location>
        <begin position="50"/>
        <end position="75"/>
    </location>
</feature>
<comment type="caution">
    <text evidence="2">The sequence shown here is derived from an EMBL/GenBank/DDBJ whole genome shotgun (WGS) entry which is preliminary data.</text>
</comment>
<evidence type="ECO:0000313" key="3">
    <source>
        <dbReference type="Proteomes" id="UP000018731"/>
    </source>
</evidence>
<dbReference type="PATRIC" id="fig|1357400.3.peg.1568"/>
<dbReference type="AlphaFoldDB" id="V8C7J7"/>
<dbReference type="EMBL" id="AZJI01000005">
    <property type="protein sequence ID" value="ETD23354.1"/>
    <property type="molecule type" value="Genomic_DNA"/>
</dbReference>
<gene>
    <name evidence="2" type="ORF">HMPREF2086_01156</name>
</gene>
<feature type="transmembrane region" description="Helical" evidence="1">
    <location>
        <begin position="120"/>
        <end position="140"/>
    </location>
</feature>
<accession>V8C7J7</accession>
<dbReference type="STRING" id="1357400.HMPREF2086_01156"/>
<keyword evidence="1" id="KW-0812">Transmembrane</keyword>
<dbReference type="Proteomes" id="UP000018731">
    <property type="component" value="Unassembled WGS sequence"/>
</dbReference>
<feature type="transmembrane region" description="Helical" evidence="1">
    <location>
        <begin position="16"/>
        <end position="38"/>
    </location>
</feature>
<keyword evidence="1" id="KW-1133">Transmembrane helix</keyword>
<keyword evidence="3" id="KW-1185">Reference proteome</keyword>
<sequence length="141" mass="16364">MPNEADMVVKAFNDMVFFHAFFMGFFPIPFLINLYTLFTYKTYQKVITKIWFVMPLIFLLVSIGSFTGVFILASVHWAMSARVWAMCGFMVFVFAGEIARLKRLKVAKTSEVKMLSYIRFCKLLYALDLLGAVVFTFRLFV</sequence>
<protein>
    <recommendedName>
        <fullName evidence="4">TerC family integral membrane protein</fullName>
    </recommendedName>
</protein>
<evidence type="ECO:0000256" key="1">
    <source>
        <dbReference type="SAM" id="Phobius"/>
    </source>
</evidence>
<keyword evidence="1" id="KW-0472">Membrane</keyword>
<name>V8C7J7_9HELI</name>